<dbReference type="Proteomes" id="UP000249819">
    <property type="component" value="Unassembled WGS sequence"/>
</dbReference>
<proteinExistence type="predicted"/>
<dbReference type="GO" id="GO:0008236">
    <property type="term" value="F:serine-type peptidase activity"/>
    <property type="evidence" value="ECO:0007669"/>
    <property type="project" value="InterPro"/>
</dbReference>
<feature type="domain" description="Tail specific protease" evidence="2">
    <location>
        <begin position="259"/>
        <end position="467"/>
    </location>
</feature>
<dbReference type="GO" id="GO:0006508">
    <property type="term" value="P:proteolysis"/>
    <property type="evidence" value="ECO:0007669"/>
    <property type="project" value="InterPro"/>
</dbReference>
<keyword evidence="1" id="KW-0732">Signal</keyword>
<feature type="chain" id="PRO_5016319186" evidence="1">
    <location>
        <begin position="23"/>
        <end position="488"/>
    </location>
</feature>
<dbReference type="Pfam" id="PF03572">
    <property type="entry name" value="Peptidase_S41"/>
    <property type="match status" value="1"/>
</dbReference>
<evidence type="ECO:0000259" key="2">
    <source>
        <dbReference type="Pfam" id="PF03572"/>
    </source>
</evidence>
<dbReference type="SUPFAM" id="SSF52096">
    <property type="entry name" value="ClpP/crotonase"/>
    <property type="match status" value="1"/>
</dbReference>
<dbReference type="EMBL" id="QLMA01000008">
    <property type="protein sequence ID" value="RAJ76754.1"/>
    <property type="molecule type" value="Genomic_DNA"/>
</dbReference>
<comment type="caution">
    <text evidence="3">The sequence shown here is derived from an EMBL/GenBank/DDBJ whole genome shotgun (WGS) entry which is preliminary data.</text>
</comment>
<protein>
    <submittedName>
        <fullName evidence="3">Peptidase S41-like protein</fullName>
    </submittedName>
</protein>
<keyword evidence="4" id="KW-1185">Reference proteome</keyword>
<dbReference type="InterPro" id="IPR005151">
    <property type="entry name" value="Tail-specific_protease"/>
</dbReference>
<gene>
    <name evidence="3" type="ORF">CLV59_108275</name>
</gene>
<dbReference type="RefSeq" id="WP_211324019.1">
    <property type="nucleotide sequence ID" value="NZ_QLMA01000008.1"/>
</dbReference>
<name>A0A327VQN7_9BACT</name>
<evidence type="ECO:0000256" key="1">
    <source>
        <dbReference type="SAM" id="SignalP"/>
    </source>
</evidence>
<organism evidence="3 4">
    <name type="scientific">Chitinophaga dinghuensis</name>
    <dbReference type="NCBI Taxonomy" id="1539050"/>
    <lineage>
        <taxon>Bacteria</taxon>
        <taxon>Pseudomonadati</taxon>
        <taxon>Bacteroidota</taxon>
        <taxon>Chitinophagia</taxon>
        <taxon>Chitinophagales</taxon>
        <taxon>Chitinophagaceae</taxon>
        <taxon>Chitinophaga</taxon>
    </lineage>
</organism>
<evidence type="ECO:0000313" key="3">
    <source>
        <dbReference type="EMBL" id="RAJ76754.1"/>
    </source>
</evidence>
<reference evidence="3 4" key="1">
    <citation type="submission" date="2018-06" db="EMBL/GenBank/DDBJ databases">
        <title>Genomic Encyclopedia of Archaeal and Bacterial Type Strains, Phase II (KMG-II): from individual species to whole genera.</title>
        <authorList>
            <person name="Goeker M."/>
        </authorList>
    </citation>
    <scope>NUCLEOTIDE SEQUENCE [LARGE SCALE GENOMIC DNA]</scope>
    <source>
        <strain evidence="3 4">DSM 29821</strain>
    </source>
</reference>
<accession>A0A327VQN7</accession>
<dbReference type="InterPro" id="IPR029045">
    <property type="entry name" value="ClpP/crotonase-like_dom_sf"/>
</dbReference>
<evidence type="ECO:0000313" key="4">
    <source>
        <dbReference type="Proteomes" id="UP000249819"/>
    </source>
</evidence>
<sequence length="488" mass="55351">MKFNIYLLTLLLTVVTVKSSYAQSCTCESNFQWLKKTFEDNDAGFKYVIDTKGRDAYEAHNQKILARIKEAKTKDECVAIMSEWLKFFRSGHSYVRSLVTSESTSAATPTTDNPPAPANWETVAIQLDNFKKQVAAKKDPGYEGLWQSSPYTMAVTKKGEQYVGVIVESGAPSWKPGMVKFRIIPGKDATRSVFYMRNFSAVNSNKVEVIGRNSMKLGNYFLKRVYPDNLPDDPSIKEYFASMSAEAPFLVKRNDNTFYLRVPSFNQSYREMLDSILTANKAELIKTKNLIIDIRNNGGGSDATYSSIIPFLYTNPIRGVGVEYYSTKTNNQRMLDFINNPEYNFNEKEKAWAKTSYEKLEQHLGEFVNLNDRIVGIDTLPNVYAYPQNVAIIINEGNGSTAEQFLLEAKQSKKVKLYGVTTYGVLDISNMYMLNSPCKDIQLGYALSRSLRIPDFTIDSKGLQPDYFIDKSIPSHEWVNFVNTILND</sequence>
<dbReference type="Gene3D" id="3.90.226.10">
    <property type="entry name" value="2-enoyl-CoA Hydratase, Chain A, domain 1"/>
    <property type="match status" value="1"/>
</dbReference>
<dbReference type="AlphaFoldDB" id="A0A327VQN7"/>
<feature type="signal peptide" evidence="1">
    <location>
        <begin position="1"/>
        <end position="22"/>
    </location>
</feature>